<dbReference type="KEGG" id="pma:Pro_0934"/>
<dbReference type="InterPro" id="IPR037196">
    <property type="entry name" value="HSP90_C"/>
</dbReference>
<dbReference type="OrthoDB" id="9802640at2"/>
<feature type="binding site" evidence="5">
    <location>
        <position position="315"/>
    </location>
    <ligand>
        <name>ATP</name>
        <dbReference type="ChEBI" id="CHEBI:30616"/>
    </ligand>
</feature>
<dbReference type="EMBL" id="AE017126">
    <property type="protein sequence ID" value="AAP99978.1"/>
    <property type="molecule type" value="Genomic_DNA"/>
</dbReference>
<dbReference type="eggNOG" id="COG0326">
    <property type="taxonomic scope" value="Bacteria"/>
</dbReference>
<dbReference type="NCBIfam" id="NF003555">
    <property type="entry name" value="PRK05218.1"/>
    <property type="match status" value="1"/>
</dbReference>
<feature type="binding site" evidence="5">
    <location>
        <position position="34"/>
    </location>
    <ligand>
        <name>ATP</name>
        <dbReference type="ChEBI" id="CHEBI:30616"/>
    </ligand>
</feature>
<evidence type="ECO:0000256" key="3">
    <source>
        <dbReference type="ARBA" id="ARBA00022840"/>
    </source>
</evidence>
<dbReference type="Gene3D" id="3.40.50.11260">
    <property type="match status" value="1"/>
</dbReference>
<dbReference type="AlphaFoldDB" id="Q7VC08"/>
<dbReference type="GO" id="GO:0140662">
    <property type="term" value="F:ATP-dependent protein folding chaperone"/>
    <property type="evidence" value="ECO:0007669"/>
    <property type="project" value="InterPro"/>
</dbReference>
<dbReference type="GO" id="GO:0016887">
    <property type="term" value="F:ATP hydrolysis activity"/>
    <property type="evidence" value="ECO:0007669"/>
    <property type="project" value="InterPro"/>
</dbReference>
<feature type="binding site" evidence="5">
    <location>
        <position position="78"/>
    </location>
    <ligand>
        <name>ATP</name>
        <dbReference type="ChEBI" id="CHEBI:30616"/>
    </ligand>
</feature>
<reference evidence="6 7" key="1">
    <citation type="journal article" date="2003" name="Proc. Natl. Acad. Sci. U.S.A.">
        <title>Genome sequence of the cyanobacterium Prochlorococcus marinus SS120, a nearly minimal oxyphototrophic genome.</title>
        <authorList>
            <person name="Dufresne A."/>
            <person name="Salanoubat M."/>
            <person name="Partensky F."/>
            <person name="Artiguenave F."/>
            <person name="Axmann I.M."/>
            <person name="Barbe V."/>
            <person name="Duprat S."/>
            <person name="Galperin M.Y."/>
            <person name="Koonin E.V."/>
            <person name="Le Gall F."/>
            <person name="Makarova K.S."/>
            <person name="Ostrowski M."/>
            <person name="Oztas S."/>
            <person name="Robert C."/>
            <person name="Rogozin I.B."/>
            <person name="Scanlan D.J."/>
            <person name="Tandeau de Marsac N."/>
            <person name="Weissenbach J."/>
            <person name="Wincker P."/>
            <person name="Wolf Y.I."/>
            <person name="Hess W.R."/>
        </authorList>
    </citation>
    <scope>NUCLEOTIDE SEQUENCE [LARGE SCALE GENOMIC DNA]</scope>
    <source>
        <strain evidence="7">SARG / CCMP1375 / SS120</strain>
    </source>
</reference>
<dbReference type="Gene3D" id="1.20.120.790">
    <property type="entry name" value="Heat shock protein 90, C-terminal domain"/>
    <property type="match status" value="1"/>
</dbReference>
<dbReference type="GO" id="GO:0051082">
    <property type="term" value="F:unfolded protein binding"/>
    <property type="evidence" value="ECO:0007669"/>
    <property type="project" value="InterPro"/>
</dbReference>
<dbReference type="STRING" id="167539.Pro_0934"/>
<dbReference type="PIRSF" id="PIRSF002583">
    <property type="entry name" value="Hsp90"/>
    <property type="match status" value="1"/>
</dbReference>
<feature type="binding site" evidence="5">
    <location>
        <position position="168"/>
    </location>
    <ligand>
        <name>ATP</name>
        <dbReference type="ChEBI" id="CHEBI:30616"/>
    </ligand>
</feature>
<dbReference type="Gene3D" id="3.30.230.80">
    <property type="match status" value="1"/>
</dbReference>
<dbReference type="Pfam" id="PF13589">
    <property type="entry name" value="HATPase_c_3"/>
    <property type="match status" value="1"/>
</dbReference>
<dbReference type="Proteomes" id="UP000001420">
    <property type="component" value="Chromosome"/>
</dbReference>
<evidence type="ECO:0000256" key="1">
    <source>
        <dbReference type="ARBA" id="ARBA00008239"/>
    </source>
</evidence>
<feature type="binding site" evidence="5">
    <location>
        <position position="38"/>
    </location>
    <ligand>
        <name>ATP</name>
        <dbReference type="ChEBI" id="CHEBI:30616"/>
    </ligand>
</feature>
<dbReference type="InterPro" id="IPR036890">
    <property type="entry name" value="HATPase_C_sf"/>
</dbReference>
<gene>
    <name evidence="6" type="primary">htpG</name>
    <name evidence="6" type="ordered locus">Pro_0934</name>
</gene>
<keyword evidence="3 5" id="KW-0067">ATP-binding</keyword>
<keyword evidence="7" id="KW-1185">Reference proteome</keyword>
<dbReference type="PROSITE" id="PS00298">
    <property type="entry name" value="HSP90"/>
    <property type="match status" value="1"/>
</dbReference>
<dbReference type="SUPFAM" id="SSF55874">
    <property type="entry name" value="ATPase domain of HSP90 chaperone/DNA topoisomerase II/histidine kinase"/>
    <property type="match status" value="1"/>
</dbReference>
<name>Q7VC08_PROMA</name>
<sequence length="633" mass="72013">MTVIEEGQIQIHTENIFPIIKKAVYSDHEIFLRELVSNGVDAISKRRMASIAGDCEPNEEAKIEINIDREKSTITFSDNGIGMSSDEVKKYINQVAFSSAQEFLQKYEKEQEGIIGHFGLGFYSSFMVANKVEIITKSAKEGSTAVKWSCDGSPNFSLTEIEREEAGTDIILYLMQEEIEYIEPARIKTLIKKYCDFMPVDVQFSGESINRRNPPWRTSPQDMQEKDYIELYKYLYPFQGDPLFWIHLNTDYPYNLQGILFFPKISGRADWESGEIKLYSNHVFVSDSVKDVVPRFLLPLRGVIDSTDIPLNVSRSALQSNKKVRSISNFISKKIADKLKVIRNDDSNFYCQIWDSISPFIKIGAMEDEKFAEQVEDLIIFQSIKQERLKDEETITNSDNTVYTIIQEYVNRIQTEENKKIIYCTDEISQANALALWKDLGKEIIIADTVIDSQFIPWIESKLENISFQRVDAEIDEDTSDKSPELKDIDGESKSDILKELIEQSLDNKNITVQVKSLKSNSDVPAMILLPEQMRRINDMGALMDQKLPGLPDNHILLINKNHPMVEGLSKLKASSIIVGTEGKSQNEELIKQIALHLYEMACLGIGGLDPTKNISFQKRSAELVGTLLGKIV</sequence>
<dbReference type="InterPro" id="IPR020575">
    <property type="entry name" value="Hsp90_N"/>
</dbReference>
<dbReference type="FunFam" id="3.30.565.10:FF:000076">
    <property type="entry name" value="Molecular chaperone HtpG"/>
    <property type="match status" value="1"/>
</dbReference>
<accession>Q7VC08</accession>
<dbReference type="PRINTS" id="PR00775">
    <property type="entry name" value="HEATSHOCK90"/>
</dbReference>
<dbReference type="PATRIC" id="fig|167539.5.peg.983"/>
<dbReference type="Pfam" id="PF00183">
    <property type="entry name" value="HSP90"/>
    <property type="match status" value="1"/>
</dbReference>
<dbReference type="InterPro" id="IPR020568">
    <property type="entry name" value="Ribosomal_Su5_D2-typ_SF"/>
</dbReference>
<evidence type="ECO:0000313" key="6">
    <source>
        <dbReference type="EMBL" id="AAP99978.1"/>
    </source>
</evidence>
<evidence type="ECO:0000256" key="4">
    <source>
        <dbReference type="ARBA" id="ARBA00023186"/>
    </source>
</evidence>
<evidence type="ECO:0000256" key="5">
    <source>
        <dbReference type="PIRSR" id="PIRSR002583-1"/>
    </source>
</evidence>
<evidence type="ECO:0000256" key="2">
    <source>
        <dbReference type="ARBA" id="ARBA00022741"/>
    </source>
</evidence>
<dbReference type="InterPro" id="IPR019805">
    <property type="entry name" value="Heat_shock_protein_90_CS"/>
</dbReference>
<dbReference type="RefSeq" id="WP_011125086.1">
    <property type="nucleotide sequence ID" value="NC_005042.1"/>
</dbReference>
<evidence type="ECO:0000313" key="7">
    <source>
        <dbReference type="Proteomes" id="UP000001420"/>
    </source>
</evidence>
<proteinExistence type="inferred from homology"/>
<dbReference type="EnsemblBacteria" id="AAP99978">
    <property type="protein sequence ID" value="AAP99978"/>
    <property type="gene ID" value="Pro_0934"/>
</dbReference>
<dbReference type="InterPro" id="IPR001404">
    <property type="entry name" value="Hsp90_fam"/>
</dbReference>
<feature type="binding site" evidence="5">
    <location>
        <position position="83"/>
    </location>
    <ligand>
        <name>ATP</name>
        <dbReference type="ChEBI" id="CHEBI:30616"/>
    </ligand>
</feature>
<dbReference type="CDD" id="cd16927">
    <property type="entry name" value="HATPase_Hsp90-like"/>
    <property type="match status" value="1"/>
</dbReference>
<dbReference type="SUPFAM" id="SSF54211">
    <property type="entry name" value="Ribosomal protein S5 domain 2-like"/>
    <property type="match status" value="1"/>
</dbReference>
<comment type="similarity">
    <text evidence="1">Belongs to the heat shock protein 90 family.</text>
</comment>
<keyword evidence="2 5" id="KW-0547">Nucleotide-binding</keyword>
<protein>
    <submittedName>
        <fullName evidence="6">HSP90 family molecular chaperone</fullName>
    </submittedName>
</protein>
<dbReference type="PANTHER" id="PTHR11528">
    <property type="entry name" value="HEAT SHOCK PROTEIN 90 FAMILY MEMBER"/>
    <property type="match status" value="1"/>
</dbReference>
<organism evidence="6 7">
    <name type="scientific">Prochlorococcus marinus (strain SARG / CCMP1375 / SS120)</name>
    <dbReference type="NCBI Taxonomy" id="167539"/>
    <lineage>
        <taxon>Bacteria</taxon>
        <taxon>Bacillati</taxon>
        <taxon>Cyanobacteriota</taxon>
        <taxon>Cyanophyceae</taxon>
        <taxon>Synechococcales</taxon>
        <taxon>Prochlorococcaceae</taxon>
        <taxon>Prochlorococcus</taxon>
    </lineage>
</organism>
<dbReference type="Gene3D" id="3.30.565.10">
    <property type="entry name" value="Histidine kinase-like ATPase, C-terminal domain"/>
    <property type="match status" value="1"/>
</dbReference>
<keyword evidence="4" id="KW-0143">Chaperone</keyword>
<dbReference type="GO" id="GO:0005524">
    <property type="term" value="F:ATP binding"/>
    <property type="evidence" value="ECO:0007669"/>
    <property type="project" value="UniProtKB-KW"/>
</dbReference>
<dbReference type="HOGENOM" id="CLU_006684_3_2_3"/>
<dbReference type="SUPFAM" id="SSF110942">
    <property type="entry name" value="HSP90 C-terminal domain"/>
    <property type="match status" value="1"/>
</dbReference>